<dbReference type="CDD" id="cd06558">
    <property type="entry name" value="crotonase-like"/>
    <property type="match status" value="1"/>
</dbReference>
<dbReference type="Proteomes" id="UP000316184">
    <property type="component" value="Unassembled WGS sequence"/>
</dbReference>
<dbReference type="InterPro" id="IPR001753">
    <property type="entry name" value="Enoyl-CoA_hydra/iso"/>
</dbReference>
<name>A0A561U7Y8_9PSEU</name>
<proteinExistence type="predicted"/>
<dbReference type="EMBL" id="VIWX01000002">
    <property type="protein sequence ID" value="TWF95488.1"/>
    <property type="molecule type" value="Genomic_DNA"/>
</dbReference>
<protein>
    <submittedName>
        <fullName evidence="1">(3,5-dihydroxycyclohex-3-enyl)acetyl-CoA dehydratase subunit B</fullName>
    </submittedName>
</protein>
<dbReference type="Pfam" id="PF00378">
    <property type="entry name" value="ECH_1"/>
    <property type="match status" value="1"/>
</dbReference>
<organism evidence="1 2">
    <name type="scientific">Saccharopolyspora dendranthemae</name>
    <dbReference type="NCBI Taxonomy" id="1181886"/>
    <lineage>
        <taxon>Bacteria</taxon>
        <taxon>Bacillati</taxon>
        <taxon>Actinomycetota</taxon>
        <taxon>Actinomycetes</taxon>
        <taxon>Pseudonocardiales</taxon>
        <taxon>Pseudonocardiaceae</taxon>
        <taxon>Saccharopolyspora</taxon>
    </lineage>
</organism>
<accession>A0A561U7Y8</accession>
<comment type="caution">
    <text evidence="1">The sequence shown here is derived from an EMBL/GenBank/DDBJ whole genome shotgun (WGS) entry which is preliminary data.</text>
</comment>
<dbReference type="SUPFAM" id="SSF52096">
    <property type="entry name" value="ClpP/crotonase"/>
    <property type="match status" value="1"/>
</dbReference>
<gene>
    <name evidence="1" type="ORF">FHU35_12485</name>
</gene>
<evidence type="ECO:0000313" key="2">
    <source>
        <dbReference type="Proteomes" id="UP000316184"/>
    </source>
</evidence>
<evidence type="ECO:0000313" key="1">
    <source>
        <dbReference type="EMBL" id="TWF95488.1"/>
    </source>
</evidence>
<dbReference type="PANTHER" id="PTHR11941">
    <property type="entry name" value="ENOYL-COA HYDRATASE-RELATED"/>
    <property type="match status" value="1"/>
</dbReference>
<keyword evidence="2" id="KW-1185">Reference proteome</keyword>
<dbReference type="RefSeq" id="WP_222429344.1">
    <property type="nucleotide sequence ID" value="NZ_VIWX01000002.1"/>
</dbReference>
<dbReference type="GO" id="GO:0006635">
    <property type="term" value="P:fatty acid beta-oxidation"/>
    <property type="evidence" value="ECO:0007669"/>
    <property type="project" value="TreeGrafter"/>
</dbReference>
<reference evidence="1 2" key="1">
    <citation type="submission" date="2019-06" db="EMBL/GenBank/DDBJ databases">
        <title>Sequencing the genomes of 1000 actinobacteria strains.</title>
        <authorList>
            <person name="Klenk H.-P."/>
        </authorList>
    </citation>
    <scope>NUCLEOTIDE SEQUENCE [LARGE SCALE GENOMIC DNA]</scope>
    <source>
        <strain evidence="1 2">DSM 46699</strain>
    </source>
</reference>
<dbReference type="AlphaFoldDB" id="A0A561U7Y8"/>
<dbReference type="InterPro" id="IPR029045">
    <property type="entry name" value="ClpP/crotonase-like_dom_sf"/>
</dbReference>
<sequence length="248" mass="26973">MTEGMAADMQADAGIGLPDALGVSARLDGGMPLPELTAAVNEVCEQVEDRRERMVAVLRFPPVPAQPREWPGDVSIQDVNRWERAVRRLERLDAVNIAVAEGTCGGPVLDLMLTADFRIGTPDLTLMLPVNDGHYWPGMSLYRLVHHIGLARARRLVMWGTDIPASEALELGIIDQVSDDLAEAVQAAVVLRGRLSDHETRIRRRLLEEAASAEYDDALGAHLAACDRELRRLRAVAEADGAESEAGG</sequence>
<dbReference type="NCBIfam" id="NF042431">
    <property type="entry name" value="EnCoAhydt_DpgB"/>
    <property type="match status" value="1"/>
</dbReference>
<dbReference type="InterPro" id="IPR053545">
    <property type="entry name" value="Enoyl-CoA_hydratase-like"/>
</dbReference>
<dbReference type="Gene3D" id="3.90.226.10">
    <property type="entry name" value="2-enoyl-CoA Hydratase, Chain A, domain 1"/>
    <property type="match status" value="1"/>
</dbReference>
<dbReference type="PANTHER" id="PTHR11941:SF54">
    <property type="entry name" value="ENOYL-COA HYDRATASE, MITOCHONDRIAL"/>
    <property type="match status" value="1"/>
</dbReference>
<dbReference type="GO" id="GO:0003824">
    <property type="term" value="F:catalytic activity"/>
    <property type="evidence" value="ECO:0007669"/>
    <property type="project" value="UniProtKB-ARBA"/>
</dbReference>